<reference evidence="2 3" key="1">
    <citation type="submission" date="2020-09" db="EMBL/GenBank/DDBJ databases">
        <title>Dyella sp. 7MK23 isolated from forest soil.</title>
        <authorList>
            <person name="Fu J."/>
        </authorList>
    </citation>
    <scope>NUCLEOTIDE SEQUENCE [LARGE SCALE GENOMIC DNA]</scope>
    <source>
        <strain evidence="2 3">7MK23</strain>
    </source>
</reference>
<dbReference type="RefSeq" id="WP_192554752.1">
    <property type="nucleotide sequence ID" value="NZ_JACZZA010000002.1"/>
</dbReference>
<keyword evidence="3" id="KW-1185">Reference proteome</keyword>
<organism evidence="2 3">
    <name type="scientific">Dyella acidiphila</name>
    <dbReference type="NCBI Taxonomy" id="2775866"/>
    <lineage>
        <taxon>Bacteria</taxon>
        <taxon>Pseudomonadati</taxon>
        <taxon>Pseudomonadota</taxon>
        <taxon>Gammaproteobacteria</taxon>
        <taxon>Lysobacterales</taxon>
        <taxon>Rhodanobacteraceae</taxon>
        <taxon>Dyella</taxon>
    </lineage>
</organism>
<proteinExistence type="predicted"/>
<dbReference type="EMBL" id="JACZZA010000002">
    <property type="protein sequence ID" value="MBE1159903.1"/>
    <property type="molecule type" value="Genomic_DNA"/>
</dbReference>
<comment type="caution">
    <text evidence="2">The sequence shown here is derived from an EMBL/GenBank/DDBJ whole genome shotgun (WGS) entry which is preliminary data.</text>
</comment>
<feature type="transmembrane region" description="Helical" evidence="1">
    <location>
        <begin position="39"/>
        <end position="60"/>
    </location>
</feature>
<name>A0ABR9G778_9GAMM</name>
<keyword evidence="1" id="KW-0472">Membrane</keyword>
<evidence type="ECO:0000256" key="1">
    <source>
        <dbReference type="SAM" id="Phobius"/>
    </source>
</evidence>
<evidence type="ECO:0000313" key="3">
    <source>
        <dbReference type="Proteomes" id="UP000651010"/>
    </source>
</evidence>
<sequence>MTEIRIDMRSYRWVGFGSAAIWLPCAALAATSGQFAPSLGFAIFALLGLYIAFSSGTYVIDEDKIAHNAAIGHWQMAWREVSSAQCSQMGSLVLLGGHKRFLIAPPSWWPRDCRLEGVRFISEQLAAHSIAPTPNLLADYKWMKNTRVKRQA</sequence>
<keyword evidence="1" id="KW-1133">Transmembrane helix</keyword>
<dbReference type="Proteomes" id="UP000651010">
    <property type="component" value="Unassembled WGS sequence"/>
</dbReference>
<protein>
    <recommendedName>
        <fullName evidence="4">Toxin CptA</fullName>
    </recommendedName>
</protein>
<evidence type="ECO:0008006" key="4">
    <source>
        <dbReference type="Google" id="ProtNLM"/>
    </source>
</evidence>
<keyword evidence="1" id="KW-0812">Transmembrane</keyword>
<evidence type="ECO:0000313" key="2">
    <source>
        <dbReference type="EMBL" id="MBE1159903.1"/>
    </source>
</evidence>
<gene>
    <name evidence="2" type="ORF">IGX34_05860</name>
</gene>
<accession>A0ABR9G778</accession>